<feature type="domain" description="PAS" evidence="10">
    <location>
        <begin position="318"/>
        <end position="359"/>
    </location>
</feature>
<gene>
    <name evidence="11" type="ORF">JOC95_004320</name>
</gene>
<dbReference type="SUPFAM" id="SSF55785">
    <property type="entry name" value="PYP-like sensor domain (PAS domain)"/>
    <property type="match status" value="2"/>
</dbReference>
<dbReference type="EMBL" id="JAFBED010000019">
    <property type="protein sequence ID" value="MBM7622403.1"/>
    <property type="molecule type" value="Genomic_DNA"/>
</dbReference>
<keyword evidence="7" id="KW-0067">ATP-binding</keyword>
<dbReference type="InterPro" id="IPR003661">
    <property type="entry name" value="HisK_dim/P_dom"/>
</dbReference>
<evidence type="ECO:0000259" key="9">
    <source>
        <dbReference type="PROSITE" id="PS50109"/>
    </source>
</evidence>
<protein>
    <recommendedName>
        <fullName evidence="2">histidine kinase</fullName>
        <ecNumber evidence="2">2.7.13.3</ecNumber>
    </recommendedName>
</protein>
<dbReference type="InterPro" id="IPR036097">
    <property type="entry name" value="HisK_dim/P_sf"/>
</dbReference>
<dbReference type="EC" id="2.7.13.3" evidence="2"/>
<dbReference type="InterPro" id="IPR000014">
    <property type="entry name" value="PAS"/>
</dbReference>
<evidence type="ECO:0000313" key="12">
    <source>
        <dbReference type="Proteomes" id="UP000737402"/>
    </source>
</evidence>
<dbReference type="Pfam" id="PF13426">
    <property type="entry name" value="PAS_9"/>
    <property type="match status" value="1"/>
</dbReference>
<evidence type="ECO:0000256" key="4">
    <source>
        <dbReference type="ARBA" id="ARBA00022679"/>
    </source>
</evidence>
<dbReference type="RefSeq" id="WP_204420138.1">
    <property type="nucleotide sequence ID" value="NZ_JAFBED010000019.1"/>
</dbReference>
<dbReference type="InterPro" id="IPR005467">
    <property type="entry name" value="His_kinase_dom"/>
</dbReference>
<evidence type="ECO:0000313" key="11">
    <source>
        <dbReference type="EMBL" id="MBM7622403.1"/>
    </source>
</evidence>
<dbReference type="PROSITE" id="PS50112">
    <property type="entry name" value="PAS"/>
    <property type="match status" value="1"/>
</dbReference>
<dbReference type="Gene3D" id="3.30.450.40">
    <property type="match status" value="1"/>
</dbReference>
<accession>A0ABS2P6R7</accession>
<evidence type="ECO:0000256" key="1">
    <source>
        <dbReference type="ARBA" id="ARBA00000085"/>
    </source>
</evidence>
<evidence type="ECO:0000256" key="7">
    <source>
        <dbReference type="ARBA" id="ARBA00022840"/>
    </source>
</evidence>
<keyword evidence="5" id="KW-0547">Nucleotide-binding</keyword>
<dbReference type="PRINTS" id="PR00344">
    <property type="entry name" value="BCTRLSENSOR"/>
</dbReference>
<dbReference type="Gene3D" id="3.30.450.20">
    <property type="entry name" value="PAS domain"/>
    <property type="match status" value="2"/>
</dbReference>
<dbReference type="PROSITE" id="PS50109">
    <property type="entry name" value="HIS_KIN"/>
    <property type="match status" value="1"/>
</dbReference>
<feature type="domain" description="Histidine kinase" evidence="9">
    <location>
        <begin position="457"/>
        <end position="675"/>
    </location>
</feature>
<sequence>MNKLLKVNRADDTIINSKYNKTNSFSTTSNGFILFDADKTISFINEEARNLLKLDVHPMKDQHILSIFQHDISTIIDDHIDNVIKENRLEQFDLMISEFPVQWMRFMMFPSQTMEFTLIILDISDEYIKKGKISETQEINSIINETAMKLNKTEKPKELLDSLFHRLSSTLDLDFYFNYLWNKKDDKLHLMNYYGISEAAADRMRVLAKGEAICGSVASKMTSEVVEHVDQSDDRRVDKLKFFGIKAYACEPLISNGKLVGTLSFGSKKRGSFTQEELDLIHTISQQVTLALNKISIVEEMTHNTNSLQKANIHLMQNEKNLRDIFEGAQVGIIILDNEGNIVDTNPAACSILGISEEECKSLQVKKFVSDSNEIPIEVHWSNLLTLGKTNSDEYMIHRPDQTERIISFSASKDIYHKHHMIIFHDITLQKSIEQSLINEKNVAEKSNRTKTNFLAMISHELRTPLNSIIGFAQILDDDKKDPLTPKQEYRLGKILYSSKHLLQLINNILELVRIDSKPDKSDNNNKPVNVKDAIQDCIQLVKNNASNKRIQVSVEEGQEDVTILVDPIRFQQVVVNLLANAIKYNKQEGSVSLYWKVTGHYLALFVKDTGIGIPQELQEKIFEPFYRIFHEDFNIEGTGIGLTLVKQNVLEMKGTVGVCSQEHAGSTFWVKIPI</sequence>
<dbReference type="SMART" id="SM00387">
    <property type="entry name" value="HATPase_c"/>
    <property type="match status" value="1"/>
</dbReference>
<dbReference type="InterPro" id="IPR003594">
    <property type="entry name" value="HATPase_dom"/>
</dbReference>
<comment type="caution">
    <text evidence="11">The sequence shown here is derived from an EMBL/GenBank/DDBJ whole genome shotgun (WGS) entry which is preliminary data.</text>
</comment>
<dbReference type="NCBIfam" id="TIGR00229">
    <property type="entry name" value="sensory_box"/>
    <property type="match status" value="1"/>
</dbReference>
<dbReference type="InterPro" id="IPR003018">
    <property type="entry name" value="GAF"/>
</dbReference>
<dbReference type="SUPFAM" id="SSF55874">
    <property type="entry name" value="ATPase domain of HSP90 chaperone/DNA topoisomerase II/histidine kinase"/>
    <property type="match status" value="1"/>
</dbReference>
<proteinExistence type="predicted"/>
<dbReference type="SMART" id="SM00091">
    <property type="entry name" value="PAS"/>
    <property type="match status" value="2"/>
</dbReference>
<dbReference type="Gene3D" id="3.30.565.10">
    <property type="entry name" value="Histidine kinase-like ATPase, C-terminal domain"/>
    <property type="match status" value="1"/>
</dbReference>
<name>A0ABS2P6R7_9BACI</name>
<dbReference type="CDD" id="cd00075">
    <property type="entry name" value="HATPase"/>
    <property type="match status" value="1"/>
</dbReference>
<dbReference type="Pfam" id="PF13185">
    <property type="entry name" value="GAF_2"/>
    <property type="match status" value="1"/>
</dbReference>
<dbReference type="SUPFAM" id="SSF47384">
    <property type="entry name" value="Homodimeric domain of signal transducing histidine kinase"/>
    <property type="match status" value="1"/>
</dbReference>
<keyword evidence="4" id="KW-0808">Transferase</keyword>
<dbReference type="SMART" id="SM00388">
    <property type="entry name" value="HisKA"/>
    <property type="match status" value="1"/>
</dbReference>
<dbReference type="CDD" id="cd00082">
    <property type="entry name" value="HisKA"/>
    <property type="match status" value="1"/>
</dbReference>
<evidence type="ECO:0000256" key="5">
    <source>
        <dbReference type="ARBA" id="ARBA00022741"/>
    </source>
</evidence>
<dbReference type="InterPro" id="IPR029016">
    <property type="entry name" value="GAF-like_dom_sf"/>
</dbReference>
<evidence type="ECO:0000259" key="10">
    <source>
        <dbReference type="PROSITE" id="PS50112"/>
    </source>
</evidence>
<evidence type="ECO:0000256" key="6">
    <source>
        <dbReference type="ARBA" id="ARBA00022777"/>
    </source>
</evidence>
<dbReference type="PANTHER" id="PTHR43047:SF64">
    <property type="entry name" value="HISTIDINE KINASE CONTAINING CHEY-HOMOLOGOUS RECEIVER DOMAIN AND PAS DOMAIN-RELATED"/>
    <property type="match status" value="1"/>
</dbReference>
<reference evidence="11 12" key="1">
    <citation type="submission" date="2021-01" db="EMBL/GenBank/DDBJ databases">
        <title>Genomic Encyclopedia of Type Strains, Phase IV (KMG-IV): sequencing the most valuable type-strain genomes for metagenomic binning, comparative biology and taxonomic classification.</title>
        <authorList>
            <person name="Goeker M."/>
        </authorList>
    </citation>
    <scope>NUCLEOTIDE SEQUENCE [LARGE SCALE GENOMIC DNA]</scope>
    <source>
        <strain evidence="11 12">DSM 25879</strain>
    </source>
</reference>
<dbReference type="InterPro" id="IPR004358">
    <property type="entry name" value="Sig_transdc_His_kin-like_C"/>
</dbReference>
<dbReference type="PANTHER" id="PTHR43047">
    <property type="entry name" value="TWO-COMPONENT HISTIDINE PROTEIN KINASE"/>
    <property type="match status" value="1"/>
</dbReference>
<dbReference type="SUPFAM" id="SSF55781">
    <property type="entry name" value="GAF domain-like"/>
    <property type="match status" value="1"/>
</dbReference>
<evidence type="ECO:0000256" key="2">
    <source>
        <dbReference type="ARBA" id="ARBA00012438"/>
    </source>
</evidence>
<keyword evidence="12" id="KW-1185">Reference proteome</keyword>
<dbReference type="Proteomes" id="UP000737402">
    <property type="component" value="Unassembled WGS sequence"/>
</dbReference>
<keyword evidence="3" id="KW-0597">Phosphoprotein</keyword>
<keyword evidence="6" id="KW-0418">Kinase</keyword>
<dbReference type="InterPro" id="IPR036890">
    <property type="entry name" value="HATPase_C_sf"/>
</dbReference>
<evidence type="ECO:0000256" key="8">
    <source>
        <dbReference type="ARBA" id="ARBA00023012"/>
    </source>
</evidence>
<dbReference type="InterPro" id="IPR035965">
    <property type="entry name" value="PAS-like_dom_sf"/>
</dbReference>
<organism evidence="11 12">
    <name type="scientific">Sutcliffiella tianshenii</name>
    <dbReference type="NCBI Taxonomy" id="1463404"/>
    <lineage>
        <taxon>Bacteria</taxon>
        <taxon>Bacillati</taxon>
        <taxon>Bacillota</taxon>
        <taxon>Bacilli</taxon>
        <taxon>Bacillales</taxon>
        <taxon>Bacillaceae</taxon>
        <taxon>Sutcliffiella</taxon>
    </lineage>
</organism>
<dbReference type="Pfam" id="PF00512">
    <property type="entry name" value="HisKA"/>
    <property type="match status" value="1"/>
</dbReference>
<dbReference type="Pfam" id="PF02518">
    <property type="entry name" value="HATPase_c"/>
    <property type="match status" value="1"/>
</dbReference>
<dbReference type="CDD" id="cd00130">
    <property type="entry name" value="PAS"/>
    <property type="match status" value="1"/>
</dbReference>
<keyword evidence="8" id="KW-0902">Two-component regulatory system</keyword>
<dbReference type="Gene3D" id="1.10.287.130">
    <property type="match status" value="1"/>
</dbReference>
<comment type="catalytic activity">
    <reaction evidence="1">
        <text>ATP + protein L-histidine = ADP + protein N-phospho-L-histidine.</text>
        <dbReference type="EC" id="2.7.13.3"/>
    </reaction>
</comment>
<evidence type="ECO:0000256" key="3">
    <source>
        <dbReference type="ARBA" id="ARBA00022553"/>
    </source>
</evidence>
<dbReference type="SMART" id="SM00065">
    <property type="entry name" value="GAF"/>
    <property type="match status" value="1"/>
</dbReference>